<reference evidence="2" key="1">
    <citation type="journal article" date="2010" name="Int. J. Syst. Evol. Microbiol.">
        <title>Porticoccus litoralis gen. nov., sp. nov., a gammaproteobacterium isolated from the Yellow Sea.</title>
        <authorList>
            <person name="Oh H.M."/>
            <person name="Kim H."/>
            <person name="Kim K.M."/>
            <person name="Min G.S."/>
            <person name="Cho J.C."/>
        </authorList>
    </citation>
    <scope>NUCLEOTIDE SEQUENCE</scope>
    <source>
        <strain evidence="2">DSM 25064</strain>
    </source>
</reference>
<evidence type="ECO:0000259" key="1">
    <source>
        <dbReference type="Pfam" id="PF13649"/>
    </source>
</evidence>
<keyword evidence="2" id="KW-0808">Transferase</keyword>
<dbReference type="CDD" id="cd02440">
    <property type="entry name" value="AdoMet_MTases"/>
    <property type="match status" value="1"/>
</dbReference>
<protein>
    <submittedName>
        <fullName evidence="2">Class I SAM-dependent methyltransferase</fullName>
        <ecNumber evidence="2">2.1.-.-</ecNumber>
    </submittedName>
</protein>
<proteinExistence type="predicted"/>
<dbReference type="GO" id="GO:0032259">
    <property type="term" value="P:methylation"/>
    <property type="evidence" value="ECO:0007669"/>
    <property type="project" value="UniProtKB-KW"/>
</dbReference>
<organism evidence="2 3">
    <name type="scientific">Porticoccus litoralis</name>
    <dbReference type="NCBI Taxonomy" id="434086"/>
    <lineage>
        <taxon>Bacteria</taxon>
        <taxon>Pseudomonadati</taxon>
        <taxon>Pseudomonadota</taxon>
        <taxon>Gammaproteobacteria</taxon>
        <taxon>Cellvibrionales</taxon>
        <taxon>Porticoccaceae</taxon>
        <taxon>Porticoccus</taxon>
    </lineage>
</organism>
<dbReference type="GO" id="GO:0008168">
    <property type="term" value="F:methyltransferase activity"/>
    <property type="evidence" value="ECO:0007669"/>
    <property type="project" value="UniProtKB-KW"/>
</dbReference>
<dbReference type="Pfam" id="PF13649">
    <property type="entry name" value="Methyltransf_25"/>
    <property type="match status" value="1"/>
</dbReference>
<dbReference type="InterPro" id="IPR029063">
    <property type="entry name" value="SAM-dependent_MTases_sf"/>
</dbReference>
<sequence length="167" mass="18792">MRSHIHRIQVGPVLDLACGSGRHGRLFLERGLSVHFLDRELSGVEDLRGSTSARLHCHDLENGTPWPFTAEYFQGIVVVNYLHRPILGELAHWLKPGGVLLYKTFACGNEQYGRPSNPDYLLHKNELMDVFGDAMDVVDCRQQMETSPQRVTQHLCAVKPALGNYNA</sequence>
<feature type="domain" description="Methyltransferase" evidence="1">
    <location>
        <begin position="13"/>
        <end position="98"/>
    </location>
</feature>
<dbReference type="EC" id="2.1.-.-" evidence="2"/>
<dbReference type="RefSeq" id="WP_305169755.1">
    <property type="nucleotide sequence ID" value="NZ_JAUUUU010000002.1"/>
</dbReference>
<gene>
    <name evidence="2" type="ORF">Q8A57_04325</name>
</gene>
<keyword evidence="2" id="KW-0489">Methyltransferase</keyword>
<dbReference type="AlphaFoldDB" id="A0AAW8B3X0"/>
<dbReference type="Gene3D" id="3.40.50.150">
    <property type="entry name" value="Vaccinia Virus protein VP39"/>
    <property type="match status" value="1"/>
</dbReference>
<dbReference type="InterPro" id="IPR041698">
    <property type="entry name" value="Methyltransf_25"/>
</dbReference>
<reference evidence="2" key="2">
    <citation type="submission" date="2023-08" db="EMBL/GenBank/DDBJ databases">
        <authorList>
            <person name="Luo J."/>
        </authorList>
    </citation>
    <scope>NUCLEOTIDE SEQUENCE</scope>
    <source>
        <strain evidence="2">DSM 25064</strain>
    </source>
</reference>
<comment type="caution">
    <text evidence="2">The sequence shown here is derived from an EMBL/GenBank/DDBJ whole genome shotgun (WGS) entry which is preliminary data.</text>
</comment>
<accession>A0AAW8B3X0</accession>
<dbReference type="SUPFAM" id="SSF53335">
    <property type="entry name" value="S-adenosyl-L-methionine-dependent methyltransferases"/>
    <property type="match status" value="1"/>
</dbReference>
<evidence type="ECO:0000313" key="3">
    <source>
        <dbReference type="Proteomes" id="UP001178354"/>
    </source>
</evidence>
<name>A0AAW8B3X0_9GAMM</name>
<keyword evidence="3" id="KW-1185">Reference proteome</keyword>
<evidence type="ECO:0000313" key="2">
    <source>
        <dbReference type="EMBL" id="MDP1520190.1"/>
    </source>
</evidence>
<dbReference type="EMBL" id="JAUUUU010000002">
    <property type="protein sequence ID" value="MDP1520190.1"/>
    <property type="molecule type" value="Genomic_DNA"/>
</dbReference>
<dbReference type="Proteomes" id="UP001178354">
    <property type="component" value="Unassembled WGS sequence"/>
</dbReference>